<accession>A0A504X7V1</accession>
<dbReference type="VEuPathDB" id="TriTrypDB:LdCL_120010300"/>
<dbReference type="Proteomes" id="UP000318821">
    <property type="component" value="Unassembled WGS sequence"/>
</dbReference>
<feature type="region of interest" description="Disordered" evidence="1">
    <location>
        <begin position="58"/>
        <end position="83"/>
    </location>
</feature>
<name>A0A504X7V1_LEIDO</name>
<dbReference type="AlphaFoldDB" id="A0A504X7V1"/>
<dbReference type="EMBL" id="RHLD01000031">
    <property type="protein sequence ID" value="TPP44234.1"/>
    <property type="molecule type" value="Genomic_DNA"/>
</dbReference>
<organism evidence="2 3">
    <name type="scientific">Leishmania donovani</name>
    <dbReference type="NCBI Taxonomy" id="5661"/>
    <lineage>
        <taxon>Eukaryota</taxon>
        <taxon>Discoba</taxon>
        <taxon>Euglenozoa</taxon>
        <taxon>Kinetoplastea</taxon>
        <taxon>Metakinetoplastina</taxon>
        <taxon>Trypanosomatida</taxon>
        <taxon>Trypanosomatidae</taxon>
        <taxon>Leishmaniinae</taxon>
        <taxon>Leishmania</taxon>
    </lineage>
</organism>
<comment type="caution">
    <text evidence="2">The sequence shown here is derived from an EMBL/GenBank/DDBJ whole genome shotgun (WGS) entry which is preliminary data.</text>
</comment>
<proteinExistence type="predicted"/>
<gene>
    <name evidence="2" type="ORF">CGC20_23785</name>
</gene>
<dbReference type="VEuPathDB" id="TriTrypDB:LDHU3_12.0690"/>
<feature type="compositionally biased region" description="Polar residues" evidence="1">
    <location>
        <begin position="58"/>
        <end position="72"/>
    </location>
</feature>
<evidence type="ECO:0000313" key="2">
    <source>
        <dbReference type="EMBL" id="TPP44234.1"/>
    </source>
</evidence>
<reference evidence="3" key="1">
    <citation type="submission" date="2019-02" db="EMBL/GenBank/DDBJ databases">
        <title>FDA dAtabase for Regulatory Grade micrObial Sequences (FDA-ARGOS): Supporting development and validation of Infectious Disease Dx tests.</title>
        <authorList>
            <person name="Duncan R."/>
            <person name="Fisher C."/>
            <person name="Tallon L."/>
            <person name="Sadzewicz L."/>
            <person name="Sengamalay N."/>
            <person name="Ott S."/>
            <person name="Godinez A."/>
            <person name="Nagaraj S."/>
            <person name="Vavikolanu K."/>
            <person name="Vyas G."/>
            <person name="Nadendla S."/>
            <person name="Aluvathingal J."/>
            <person name="Sichtig H."/>
        </authorList>
    </citation>
    <scope>NUCLEOTIDE SEQUENCE [LARGE SCALE GENOMIC DNA]</scope>
    <source>
        <strain evidence="3">FDAARGOS_360</strain>
    </source>
</reference>
<evidence type="ECO:0000256" key="1">
    <source>
        <dbReference type="SAM" id="MobiDB-lite"/>
    </source>
</evidence>
<sequence>MFPLPASQRGGATLGKCSSTASLLVVPLQRRTPFLLLQTSSQPSAPQTQQLPDVVSRSTPCVSHSSLPTAATTPVKGLAPSTSPKAAIRPAVALLSSCRLMVPVPPSQLPAHLAHLHGTAKRADVSRPGVGGIFVQEMGPSSGSGATVSVTGSGHIPLHSSLPPPPPACPAPPSMAATVANFTVARSTRLSPPRLASGSDTSPNISNLSGAGRKRILLATNTVTTTATTAIAAAPGDSTELAHFALSNLGLSVSNTAASQDIGLTEQAAASCVALQPPASLDRSFRPSGRVTNAPSLLSLVDIGIVVDISAPQKSSAAVHILR</sequence>
<protein>
    <submittedName>
        <fullName evidence="2">Uncharacterized protein</fullName>
    </submittedName>
</protein>
<evidence type="ECO:0000313" key="3">
    <source>
        <dbReference type="Proteomes" id="UP000318821"/>
    </source>
</evidence>